<dbReference type="RefSeq" id="WP_251611546.1">
    <property type="nucleotide sequence ID" value="NZ_JAMQJY010000006.1"/>
</dbReference>
<keyword evidence="2" id="KW-0641">Proline biosynthesis</keyword>
<dbReference type="PIRSF" id="PIRSF000193">
    <property type="entry name" value="Pyrrol-5-carb_rd"/>
    <property type="match status" value="1"/>
</dbReference>
<accession>A0ABT0XQU9</accession>
<keyword evidence="2" id="KW-0521">NADP</keyword>
<evidence type="ECO:0000256" key="3">
    <source>
        <dbReference type="NCBIfam" id="TIGR00112"/>
    </source>
</evidence>
<evidence type="ECO:0000259" key="5">
    <source>
        <dbReference type="Pfam" id="PF14748"/>
    </source>
</evidence>
<dbReference type="EC" id="1.5.1.2" evidence="2 3"/>
<dbReference type="InterPro" id="IPR036291">
    <property type="entry name" value="NAD(P)-bd_dom_sf"/>
</dbReference>
<dbReference type="PANTHER" id="PTHR11645:SF49">
    <property type="entry name" value="PYRROLINE-5-CARBOXYLATE REDUCTASE 1"/>
    <property type="match status" value="1"/>
</dbReference>
<dbReference type="InterPro" id="IPR029036">
    <property type="entry name" value="P5CR_dimer"/>
</dbReference>
<dbReference type="InterPro" id="IPR028939">
    <property type="entry name" value="P5C_Rdtase_cat_N"/>
</dbReference>
<comment type="similarity">
    <text evidence="1 2">Belongs to the pyrroline-5-carboxylate reductase family.</text>
</comment>
<evidence type="ECO:0000256" key="1">
    <source>
        <dbReference type="ARBA" id="ARBA00005525"/>
    </source>
</evidence>
<keyword evidence="2 6" id="KW-0560">Oxidoreductase</keyword>
<dbReference type="InterPro" id="IPR000304">
    <property type="entry name" value="Pyrroline-COOH_reductase"/>
</dbReference>
<dbReference type="SUPFAM" id="SSF51735">
    <property type="entry name" value="NAD(P)-binding Rossmann-fold domains"/>
    <property type="match status" value="1"/>
</dbReference>
<dbReference type="Gene3D" id="1.10.3730.10">
    <property type="entry name" value="ProC C-terminal domain-like"/>
    <property type="match status" value="1"/>
</dbReference>
<evidence type="ECO:0000313" key="6">
    <source>
        <dbReference type="EMBL" id="MCM2677743.1"/>
    </source>
</evidence>
<dbReference type="Gene3D" id="3.40.50.720">
    <property type="entry name" value="NAD(P)-binding Rossmann-like Domain"/>
    <property type="match status" value="1"/>
</dbReference>
<dbReference type="PANTHER" id="PTHR11645">
    <property type="entry name" value="PYRROLINE-5-CARBOXYLATE REDUCTASE"/>
    <property type="match status" value="1"/>
</dbReference>
<dbReference type="Proteomes" id="UP001203665">
    <property type="component" value="Unassembled WGS sequence"/>
</dbReference>
<organism evidence="6 7">
    <name type="scientific">Alkalicoccobacillus plakortidis</name>
    <dbReference type="NCBI Taxonomy" id="444060"/>
    <lineage>
        <taxon>Bacteria</taxon>
        <taxon>Bacillati</taxon>
        <taxon>Bacillota</taxon>
        <taxon>Bacilli</taxon>
        <taxon>Bacillales</taxon>
        <taxon>Bacillaceae</taxon>
        <taxon>Alkalicoccobacillus</taxon>
    </lineage>
</organism>
<evidence type="ECO:0000313" key="7">
    <source>
        <dbReference type="Proteomes" id="UP001203665"/>
    </source>
</evidence>
<feature type="domain" description="Pyrroline-5-carboxylate reductase dimerisation" evidence="5">
    <location>
        <begin position="165"/>
        <end position="269"/>
    </location>
</feature>
<proteinExistence type="inferred from homology"/>
<sequence>MQINKQITFLGAGSMAEAIIGGLISQNIVSSRSITVANLQDQDRLAYINETYQVNTESNRLEAVQSADIIILAMKPKNLQDAISYIKEDVTENQLIVSVIAGIPTTLIEAELITNNPVIRTMPNTSAKVGESASAICLGKFATDAHLLTVETLFKAIGSVSLVEEEQMDAVTGVAGSGPAYFYYMVEAMEKAACNAGLSKEQAHDLVTQTIVGVGKRLQNTNKTPRALYQEVMSPGGTTEAGIQKLAEHHFQDAIQDAVGNAVNRSKELGQVLSKN</sequence>
<dbReference type="Pfam" id="PF03807">
    <property type="entry name" value="F420_oxidored"/>
    <property type="match status" value="1"/>
</dbReference>
<comment type="pathway">
    <text evidence="2">Amino-acid biosynthesis; L-proline biosynthesis; L-proline from L-glutamate 5-semialdehyde: step 1/1.</text>
</comment>
<dbReference type="NCBIfam" id="TIGR00112">
    <property type="entry name" value="proC"/>
    <property type="match status" value="1"/>
</dbReference>
<name>A0ABT0XQU9_9BACI</name>
<protein>
    <recommendedName>
        <fullName evidence="2 3">Pyrroline-5-carboxylate reductase</fullName>
        <shortName evidence="2">P5C reductase</shortName>
        <shortName evidence="2">P5CR</shortName>
        <ecNumber evidence="2 3">1.5.1.2</ecNumber>
    </recommendedName>
    <alternativeName>
        <fullName evidence="2">PCA reductase</fullName>
    </alternativeName>
</protein>
<dbReference type="SUPFAM" id="SSF48179">
    <property type="entry name" value="6-phosphogluconate dehydrogenase C-terminal domain-like"/>
    <property type="match status" value="1"/>
</dbReference>
<evidence type="ECO:0000259" key="4">
    <source>
        <dbReference type="Pfam" id="PF03807"/>
    </source>
</evidence>
<dbReference type="InterPro" id="IPR008927">
    <property type="entry name" value="6-PGluconate_DH-like_C_sf"/>
</dbReference>
<dbReference type="Pfam" id="PF14748">
    <property type="entry name" value="P5CR_dimer"/>
    <property type="match status" value="1"/>
</dbReference>
<evidence type="ECO:0000256" key="2">
    <source>
        <dbReference type="HAMAP-Rule" id="MF_01925"/>
    </source>
</evidence>
<keyword evidence="2" id="KW-0028">Amino-acid biosynthesis</keyword>
<keyword evidence="2" id="KW-0963">Cytoplasm</keyword>
<comment type="caution">
    <text evidence="6">The sequence shown here is derived from an EMBL/GenBank/DDBJ whole genome shotgun (WGS) entry which is preliminary data.</text>
</comment>
<dbReference type="GO" id="GO:0004735">
    <property type="term" value="F:pyrroline-5-carboxylate reductase activity"/>
    <property type="evidence" value="ECO:0007669"/>
    <property type="project" value="UniProtKB-EC"/>
</dbReference>
<keyword evidence="7" id="KW-1185">Reference proteome</keyword>
<dbReference type="HAMAP" id="MF_01925">
    <property type="entry name" value="P5C_reductase"/>
    <property type="match status" value="1"/>
</dbReference>
<comment type="catalytic activity">
    <reaction evidence="2">
        <text>L-proline + NAD(+) = (S)-1-pyrroline-5-carboxylate + NADH + 2 H(+)</text>
        <dbReference type="Rhea" id="RHEA:14105"/>
        <dbReference type="ChEBI" id="CHEBI:15378"/>
        <dbReference type="ChEBI" id="CHEBI:17388"/>
        <dbReference type="ChEBI" id="CHEBI:57540"/>
        <dbReference type="ChEBI" id="CHEBI:57945"/>
        <dbReference type="ChEBI" id="CHEBI:60039"/>
        <dbReference type="EC" id="1.5.1.2"/>
    </reaction>
</comment>
<comment type="catalytic activity">
    <reaction evidence="2">
        <text>L-proline + NADP(+) = (S)-1-pyrroline-5-carboxylate + NADPH + 2 H(+)</text>
        <dbReference type="Rhea" id="RHEA:14109"/>
        <dbReference type="ChEBI" id="CHEBI:15378"/>
        <dbReference type="ChEBI" id="CHEBI:17388"/>
        <dbReference type="ChEBI" id="CHEBI:57783"/>
        <dbReference type="ChEBI" id="CHEBI:58349"/>
        <dbReference type="ChEBI" id="CHEBI:60039"/>
        <dbReference type="EC" id="1.5.1.2"/>
    </reaction>
</comment>
<feature type="domain" description="Pyrroline-5-carboxylate reductase catalytic N-terminal" evidence="4">
    <location>
        <begin position="6"/>
        <end position="102"/>
    </location>
</feature>
<comment type="subcellular location">
    <subcellularLocation>
        <location evidence="2">Cytoplasm</location>
    </subcellularLocation>
</comment>
<gene>
    <name evidence="2 6" type="primary">proC</name>
    <name evidence="6" type="ORF">NDM98_21530</name>
</gene>
<dbReference type="EMBL" id="JAMQJY010000006">
    <property type="protein sequence ID" value="MCM2677743.1"/>
    <property type="molecule type" value="Genomic_DNA"/>
</dbReference>
<comment type="function">
    <text evidence="2">Catalyzes the reduction of 1-pyrroline-5-carboxylate (PCA) to L-proline.</text>
</comment>
<reference evidence="6" key="1">
    <citation type="submission" date="2022-06" db="EMBL/GenBank/DDBJ databases">
        <title>Alkalicoccobacillus porphyridii sp. nov., isolated from a marine red alga, Porphyridium purpureum and reclassification of Shouchella plakortidis and Shouchella gibsonii as Alkalicoccobacillus plakortidis comb. nov. and Alkalicoccobacillus gibsonii comb. nov.</title>
        <authorList>
            <person name="Kim K.H."/>
            <person name="Lee J.K."/>
            <person name="Han D.M."/>
            <person name="Baek J.H."/>
            <person name="Jeon C.O."/>
        </authorList>
    </citation>
    <scope>NUCLEOTIDE SEQUENCE</scope>
    <source>
        <strain evidence="6">DSM 19153</strain>
    </source>
</reference>